<sequence length="20" mass="2208">MLGIRENSSLLCGWNSEGLK</sequence>
<dbReference type="AlphaFoldDB" id="A0A0A9C6M8"/>
<evidence type="ECO:0000313" key="1">
    <source>
        <dbReference type="EMBL" id="JAD67157.1"/>
    </source>
</evidence>
<name>A0A0A9C6M8_ARUDO</name>
<reference evidence="1" key="2">
    <citation type="journal article" date="2015" name="Data Brief">
        <title>Shoot transcriptome of the giant reed, Arundo donax.</title>
        <authorList>
            <person name="Barrero R.A."/>
            <person name="Guerrero F.D."/>
            <person name="Moolhuijzen P."/>
            <person name="Goolsby J.A."/>
            <person name="Tidwell J."/>
            <person name="Bellgard S.E."/>
            <person name="Bellgard M.I."/>
        </authorList>
    </citation>
    <scope>NUCLEOTIDE SEQUENCE</scope>
    <source>
        <tissue evidence="1">Shoot tissue taken approximately 20 cm above the soil surface</tissue>
    </source>
</reference>
<accession>A0A0A9C6M8</accession>
<reference evidence="1" key="1">
    <citation type="submission" date="2014-09" db="EMBL/GenBank/DDBJ databases">
        <authorList>
            <person name="Magalhaes I.L.F."/>
            <person name="Oliveira U."/>
            <person name="Santos F.R."/>
            <person name="Vidigal T.H.D.A."/>
            <person name="Brescovit A.D."/>
            <person name="Santos A.J."/>
        </authorList>
    </citation>
    <scope>NUCLEOTIDE SEQUENCE</scope>
    <source>
        <tissue evidence="1">Shoot tissue taken approximately 20 cm above the soil surface</tissue>
    </source>
</reference>
<proteinExistence type="predicted"/>
<protein>
    <submittedName>
        <fullName evidence="1">Uncharacterized protein</fullName>
    </submittedName>
</protein>
<dbReference type="EMBL" id="GBRH01230738">
    <property type="protein sequence ID" value="JAD67157.1"/>
    <property type="molecule type" value="Transcribed_RNA"/>
</dbReference>
<organism evidence="1">
    <name type="scientific">Arundo donax</name>
    <name type="common">Giant reed</name>
    <name type="synonym">Donax arundinaceus</name>
    <dbReference type="NCBI Taxonomy" id="35708"/>
    <lineage>
        <taxon>Eukaryota</taxon>
        <taxon>Viridiplantae</taxon>
        <taxon>Streptophyta</taxon>
        <taxon>Embryophyta</taxon>
        <taxon>Tracheophyta</taxon>
        <taxon>Spermatophyta</taxon>
        <taxon>Magnoliopsida</taxon>
        <taxon>Liliopsida</taxon>
        <taxon>Poales</taxon>
        <taxon>Poaceae</taxon>
        <taxon>PACMAD clade</taxon>
        <taxon>Arundinoideae</taxon>
        <taxon>Arundineae</taxon>
        <taxon>Arundo</taxon>
    </lineage>
</organism>